<keyword evidence="8" id="KW-1185">Reference proteome</keyword>
<dbReference type="AlphaFoldDB" id="A0A143YXZ7"/>
<evidence type="ECO:0000313" key="8">
    <source>
        <dbReference type="Proteomes" id="UP000199280"/>
    </source>
</evidence>
<evidence type="ECO:0000313" key="6">
    <source>
        <dbReference type="EMBL" id="SEJ39150.1"/>
    </source>
</evidence>
<keyword evidence="2 4" id="KW-0464">Manganese</keyword>
<reference evidence="5 7" key="1">
    <citation type="submission" date="2016-02" db="EMBL/GenBank/DDBJ databases">
        <authorList>
            <person name="Wen L."/>
            <person name="He K."/>
            <person name="Yang H."/>
        </authorList>
    </citation>
    <scope>NUCLEOTIDE SEQUENCE [LARGE SCALE GENOMIC DNA]</scope>
    <source>
        <strain evidence="5">Trichococcus_R210</strain>
    </source>
</reference>
<dbReference type="InterPro" id="IPR009164">
    <property type="entry name" value="FBPtase_class3"/>
</dbReference>
<comment type="catalytic activity">
    <reaction evidence="4">
        <text>beta-D-fructose 1,6-bisphosphate + H2O = beta-D-fructose 6-phosphate + phosphate</text>
        <dbReference type="Rhea" id="RHEA:11064"/>
        <dbReference type="ChEBI" id="CHEBI:15377"/>
        <dbReference type="ChEBI" id="CHEBI:32966"/>
        <dbReference type="ChEBI" id="CHEBI:43474"/>
        <dbReference type="ChEBI" id="CHEBI:57634"/>
        <dbReference type="EC" id="3.1.3.11"/>
    </reaction>
</comment>
<organism evidence="5 7">
    <name type="scientific">Trichococcus ilyis</name>
    <dbReference type="NCBI Taxonomy" id="640938"/>
    <lineage>
        <taxon>Bacteria</taxon>
        <taxon>Bacillati</taxon>
        <taxon>Bacillota</taxon>
        <taxon>Bacilli</taxon>
        <taxon>Lactobacillales</taxon>
        <taxon>Carnobacteriaceae</taxon>
        <taxon>Trichococcus</taxon>
    </lineage>
</organism>
<evidence type="ECO:0000256" key="3">
    <source>
        <dbReference type="ARBA" id="ARBA00023277"/>
    </source>
</evidence>
<comment type="pathway">
    <text evidence="4">Carbohydrate biosynthesis; gluconeogenesis.</text>
</comment>
<evidence type="ECO:0000256" key="2">
    <source>
        <dbReference type="ARBA" id="ARBA00023211"/>
    </source>
</evidence>
<dbReference type="PIRSF" id="PIRSF000906">
    <property type="entry name" value="FBPtase_Bacill"/>
    <property type="match status" value="1"/>
</dbReference>
<dbReference type="EC" id="3.1.3.11" evidence="4"/>
<comment type="similarity">
    <text evidence="4">Belongs to the FBPase class 3 family.</text>
</comment>
<dbReference type="EMBL" id="FNYT01000012">
    <property type="protein sequence ID" value="SEJ39150.1"/>
    <property type="molecule type" value="Genomic_DNA"/>
</dbReference>
<sequence length="678" mass="78196">MRGSVLSETKKVRVCLLMITKDKYLRLLAKEYPTAAKTVTEIINLEAIMNLPKATEHFISDLHGEYDAVQHVLRNGSGNVKEKIREIFQGRLSTREMNQLATIVYYPEEKIDMIVNSLDSEEEINEFYSLTLLRITELCAFTVSKYTRSKVRKAIPADYAYIIEELLFKDTIMTNKEDYYEKIIKTVISLDRATELIAAISHVIQRLVVDHIHVVGDIYDRGPFPDKIIDTFMDGHELDIQWGNHDVLWMGAASGSAACMANVIRICARYDNLEIIEDAYGISLRPLITFAEMVYKEDRYEPFMPKINAEDESKIFPEEIRQIAKMNQAISIIQFKLEGEIIKRHPEFDMADRMVLDFTDYEKGTVTLDGKEYPLLCDYFPTVDPADPYRLTEEEILVVDKLLTGFLNSEKLQKHVQFLFSKGSMYLSYNDNLLFHGCVPLNPDGSFMEMSINNVKYRGKALLDKYEEVLRKGYLNREYPKQNVRALDLIWYLWEGKTSSLFGKDKMTTFERLYIADKETHVEKKNLYYELRDNPELSHKILKEFGLDPNKGHIINGHTPVKEKIGENPLKADGKLIVIDGGFSKAYQNTTGLAGYTLLYNSFGMQLVSHQPFTSRQDAIENEKDIVSTRRIVDKELERKTVRQTDVGKKLTQQVIDLQQLLRAYKSGEIVEDLLSDK</sequence>
<gene>
    <name evidence="4" type="primary">fbp</name>
    <name evidence="6" type="ORF">SAMN05216375_11283</name>
    <name evidence="5" type="ORF">TR210_1720</name>
</gene>
<dbReference type="STRING" id="640938.TR210_1720"/>
<dbReference type="GO" id="GO:0006094">
    <property type="term" value="P:gluconeogenesis"/>
    <property type="evidence" value="ECO:0007669"/>
    <property type="project" value="UniProtKB-UniRule"/>
</dbReference>
<keyword evidence="1 4" id="KW-0378">Hydrolase</keyword>
<dbReference type="Gene3D" id="3.60.21.10">
    <property type="match status" value="1"/>
</dbReference>
<dbReference type="GO" id="GO:0042132">
    <property type="term" value="F:fructose 1,6-bisphosphate 1-phosphatase activity"/>
    <property type="evidence" value="ECO:0007669"/>
    <property type="project" value="UniProtKB-UniRule"/>
</dbReference>
<dbReference type="Pfam" id="PF06874">
    <property type="entry name" value="FBPase_2"/>
    <property type="match status" value="1"/>
</dbReference>
<name>A0A143YXZ7_9LACT</name>
<dbReference type="SUPFAM" id="SSF56300">
    <property type="entry name" value="Metallo-dependent phosphatases"/>
    <property type="match status" value="1"/>
</dbReference>
<dbReference type="Proteomes" id="UP000199280">
    <property type="component" value="Unassembled WGS sequence"/>
</dbReference>
<dbReference type="HAMAP" id="MF_01854">
    <property type="entry name" value="FBPase_class3"/>
    <property type="match status" value="1"/>
</dbReference>
<accession>A0A143YXZ7</accession>
<dbReference type="Proteomes" id="UP000076878">
    <property type="component" value="Unassembled WGS sequence"/>
</dbReference>
<dbReference type="InterPro" id="IPR029052">
    <property type="entry name" value="Metallo-depent_PP-like"/>
</dbReference>
<keyword evidence="3 4" id="KW-0119">Carbohydrate metabolism</keyword>
<reference evidence="6 8" key="2">
    <citation type="submission" date="2016-10" db="EMBL/GenBank/DDBJ databases">
        <authorList>
            <person name="Varghese N."/>
            <person name="Submissions S."/>
        </authorList>
    </citation>
    <scope>NUCLEOTIDE SEQUENCE [LARGE SCALE GENOMIC DNA]</scope>
    <source>
        <strain evidence="6 8">DSM 22150</strain>
    </source>
</reference>
<dbReference type="UniPathway" id="UPA00138"/>
<evidence type="ECO:0000256" key="4">
    <source>
        <dbReference type="HAMAP-Rule" id="MF_01854"/>
    </source>
</evidence>
<dbReference type="EMBL" id="FJNB01000012">
    <property type="protein sequence ID" value="CZR00306.1"/>
    <property type="molecule type" value="Genomic_DNA"/>
</dbReference>
<evidence type="ECO:0000256" key="1">
    <source>
        <dbReference type="ARBA" id="ARBA00022801"/>
    </source>
</evidence>
<proteinExistence type="inferred from homology"/>
<evidence type="ECO:0000313" key="5">
    <source>
        <dbReference type="EMBL" id="CZR00306.1"/>
    </source>
</evidence>
<protein>
    <recommendedName>
        <fullName evidence="4">Fructose-1,6-bisphosphatase class 3</fullName>
        <shortName evidence="4">FBPase class 3</shortName>
        <ecNumber evidence="4">3.1.3.11</ecNumber>
    </recommendedName>
    <alternativeName>
        <fullName evidence="4">D-fructose-1,6-bisphosphate 1-phosphohydrolase class 3</fullName>
    </alternativeName>
</protein>
<evidence type="ECO:0000313" key="7">
    <source>
        <dbReference type="Proteomes" id="UP000076878"/>
    </source>
</evidence>
<comment type="cofactor">
    <cofactor evidence="4">
        <name>Mn(2+)</name>
        <dbReference type="ChEBI" id="CHEBI:29035"/>
    </cofactor>
</comment>